<accession>A0ABQ0WYH7</accession>
<dbReference type="GO" id="GO:0006508">
    <property type="term" value="P:proteolysis"/>
    <property type="evidence" value="ECO:0007669"/>
    <property type="project" value="UniProtKB-KW"/>
</dbReference>
<evidence type="ECO:0000259" key="3">
    <source>
        <dbReference type="Pfam" id="PF02517"/>
    </source>
</evidence>
<feature type="transmembrane region" description="Helical" evidence="2">
    <location>
        <begin position="220"/>
        <end position="241"/>
    </location>
</feature>
<dbReference type="InterPro" id="IPR003675">
    <property type="entry name" value="Rce1/LyrA-like_dom"/>
</dbReference>
<keyword evidence="2" id="KW-0812">Transmembrane</keyword>
<proteinExistence type="inferred from homology"/>
<dbReference type="PANTHER" id="PTHR36435:SF1">
    <property type="entry name" value="CAAX AMINO TERMINAL PROTEASE FAMILY PROTEIN"/>
    <property type="match status" value="1"/>
</dbReference>
<evidence type="ECO:0000313" key="4">
    <source>
        <dbReference type="EMBL" id="GEO72970.1"/>
    </source>
</evidence>
<feature type="domain" description="CAAX prenyl protease 2/Lysostaphin resistance protein A-like" evidence="3">
    <location>
        <begin position="104"/>
        <end position="206"/>
    </location>
</feature>
<name>A0ABQ0WYH7_9LACO</name>
<reference evidence="4 5" key="1">
    <citation type="submission" date="2019-07" db="EMBL/GenBank/DDBJ databases">
        <title>Whole genome shotgun sequence of Lactobacillus zymae NBRC 107157.</title>
        <authorList>
            <person name="Hosoyama A."/>
            <person name="Uohara A."/>
            <person name="Ohji S."/>
            <person name="Ichikawa N."/>
        </authorList>
    </citation>
    <scope>NUCLEOTIDE SEQUENCE [LARGE SCALE GENOMIC DNA]</scope>
    <source>
        <strain evidence="4 5">NBRC 107157</strain>
    </source>
</reference>
<keyword evidence="2" id="KW-1133">Transmembrane helix</keyword>
<keyword evidence="5" id="KW-1185">Reference proteome</keyword>
<dbReference type="Proteomes" id="UP000321794">
    <property type="component" value="Unassembled WGS sequence"/>
</dbReference>
<organism evidence="4 5">
    <name type="scientific">Levilactobacillus zymae</name>
    <dbReference type="NCBI Taxonomy" id="267363"/>
    <lineage>
        <taxon>Bacteria</taxon>
        <taxon>Bacillati</taxon>
        <taxon>Bacillota</taxon>
        <taxon>Bacilli</taxon>
        <taxon>Lactobacillales</taxon>
        <taxon>Lactobacillaceae</taxon>
        <taxon>Levilactobacillus</taxon>
    </lineage>
</organism>
<keyword evidence="4" id="KW-0378">Hydrolase</keyword>
<keyword evidence="2" id="KW-0472">Membrane</keyword>
<feature type="transmembrane region" description="Helical" evidence="2">
    <location>
        <begin position="103"/>
        <end position="122"/>
    </location>
</feature>
<evidence type="ECO:0000313" key="5">
    <source>
        <dbReference type="Proteomes" id="UP000321794"/>
    </source>
</evidence>
<keyword evidence="4" id="KW-0645">Protease</keyword>
<evidence type="ECO:0000256" key="2">
    <source>
        <dbReference type="SAM" id="Phobius"/>
    </source>
</evidence>
<dbReference type="RefSeq" id="WP_057733863.1">
    <property type="nucleotide sequence ID" value="NZ_BJZK01000032.1"/>
</dbReference>
<dbReference type="InterPro" id="IPR052710">
    <property type="entry name" value="CAAX_protease"/>
</dbReference>
<feature type="transmembrane region" description="Helical" evidence="2">
    <location>
        <begin position="39"/>
        <end position="58"/>
    </location>
</feature>
<protein>
    <submittedName>
        <fullName evidence="4">CAAX amino protease</fullName>
    </submittedName>
</protein>
<sequence length="258" mass="28346">MKLQRQGIQILELVVLVLGIMFGVVFLGRSLGWSPTGRLLLQDGVLLVALLALNRWWFHVPVYLRPTPPLRDQLKINTLPIIWMVLLAVALVGSLTVGQPALGVGLTLVISLLVGCCEEYLFRGLILGLCLRLFHLTTLRRIWAAVALSSLLFGATHLVNLTHQGLEPTLVQILNAFALGVLFAASYLRTRSLVWPILIHFFNDFVAILIGGLSEEARPVGSVIAVGAMVVLYCGVALYLLRRQQLPKVQANFAALEN</sequence>
<gene>
    <name evidence="4" type="ORF">LZY01_21380</name>
</gene>
<evidence type="ECO:0000256" key="1">
    <source>
        <dbReference type="ARBA" id="ARBA00009067"/>
    </source>
</evidence>
<comment type="similarity">
    <text evidence="1">Belongs to the UPF0177 family.</text>
</comment>
<dbReference type="GO" id="GO:0008233">
    <property type="term" value="F:peptidase activity"/>
    <property type="evidence" value="ECO:0007669"/>
    <property type="project" value="UniProtKB-KW"/>
</dbReference>
<comment type="caution">
    <text evidence="4">The sequence shown here is derived from an EMBL/GenBank/DDBJ whole genome shotgun (WGS) entry which is preliminary data.</text>
</comment>
<feature type="transmembrane region" description="Helical" evidence="2">
    <location>
        <begin position="79"/>
        <end position="97"/>
    </location>
</feature>
<feature type="transmembrane region" description="Helical" evidence="2">
    <location>
        <begin position="7"/>
        <end position="27"/>
    </location>
</feature>
<dbReference type="EMBL" id="BJZK01000032">
    <property type="protein sequence ID" value="GEO72970.1"/>
    <property type="molecule type" value="Genomic_DNA"/>
</dbReference>
<feature type="transmembrane region" description="Helical" evidence="2">
    <location>
        <begin position="193"/>
        <end position="214"/>
    </location>
</feature>
<feature type="transmembrane region" description="Helical" evidence="2">
    <location>
        <begin position="169"/>
        <end position="188"/>
    </location>
</feature>
<feature type="transmembrane region" description="Helical" evidence="2">
    <location>
        <begin position="142"/>
        <end position="163"/>
    </location>
</feature>
<dbReference type="Pfam" id="PF02517">
    <property type="entry name" value="Rce1-like"/>
    <property type="match status" value="1"/>
</dbReference>
<dbReference type="PANTHER" id="PTHR36435">
    <property type="entry name" value="SLR1288 PROTEIN"/>
    <property type="match status" value="1"/>
</dbReference>